<dbReference type="PIR" id="S72713">
    <property type="entry name" value="S72713"/>
</dbReference>
<reference evidence="2" key="2">
    <citation type="submission" date="1994-03" db="EMBL/GenBank/DDBJ databases">
        <authorList>
            <person name="Robison K."/>
        </authorList>
    </citation>
    <scope>NUCLEOTIDE SEQUENCE</scope>
</reference>
<organism evidence="2">
    <name type="scientific">Mycobacterium leprae</name>
    <dbReference type="NCBI Taxonomy" id="1769"/>
    <lineage>
        <taxon>Bacteria</taxon>
        <taxon>Bacillati</taxon>
        <taxon>Actinomycetota</taxon>
        <taxon>Actinomycetes</taxon>
        <taxon>Mycobacteriales</taxon>
        <taxon>Mycobacteriaceae</taxon>
        <taxon>Mycobacterium</taxon>
    </lineage>
</organism>
<dbReference type="EMBL" id="U00010">
    <property type="protein sequence ID" value="AAA17077.1"/>
    <property type="molecule type" value="Genomic_DNA"/>
</dbReference>
<protein>
    <submittedName>
        <fullName evidence="2">Lepb1170_F1_46</fullName>
    </submittedName>
</protein>
<proteinExistence type="predicted"/>
<dbReference type="AlphaFoldDB" id="Q49629"/>
<dbReference type="InterPro" id="IPR005152">
    <property type="entry name" value="Lipase_secreted"/>
</dbReference>
<accession>Q49629</accession>
<dbReference type="GO" id="GO:0004806">
    <property type="term" value="F:triacylglycerol lipase activity"/>
    <property type="evidence" value="ECO:0007669"/>
    <property type="project" value="InterPro"/>
</dbReference>
<dbReference type="GO" id="GO:0016042">
    <property type="term" value="P:lipid catabolic process"/>
    <property type="evidence" value="ECO:0007669"/>
    <property type="project" value="InterPro"/>
</dbReference>
<dbReference type="Gene3D" id="1.10.260.130">
    <property type="match status" value="1"/>
</dbReference>
<feature type="region of interest" description="Disordered" evidence="1">
    <location>
        <begin position="1"/>
        <end position="26"/>
    </location>
</feature>
<dbReference type="Pfam" id="PF03583">
    <property type="entry name" value="LIP"/>
    <property type="match status" value="1"/>
</dbReference>
<name>Q49629_MYCLR</name>
<evidence type="ECO:0000256" key="1">
    <source>
        <dbReference type="SAM" id="MobiDB-lite"/>
    </source>
</evidence>
<evidence type="ECO:0000313" key="2">
    <source>
        <dbReference type="EMBL" id="AAA17077.1"/>
    </source>
</evidence>
<sequence>MCRVGTQAGHRRSGAGIIDRRPRPYLPSTQRRLPCKFASTDGGRPLSHTYPALDKVIKEHANDEGRALPTRLKQMTTVGAVIKMAGRTFSGYIHKPLAETLSRPTVAHVFNNIKLSSGVPNRQILIVQAIHD</sequence>
<reference evidence="2" key="1">
    <citation type="submission" date="1994-01" db="EMBL/GenBank/DDBJ databases">
        <authorList>
            <person name="Smith D.R."/>
        </authorList>
    </citation>
    <scope>NUCLEOTIDE SEQUENCE</scope>
</reference>